<gene>
    <name evidence="9" type="ORF">LTR09_006618</name>
</gene>
<feature type="compositionally biased region" description="Polar residues" evidence="7">
    <location>
        <begin position="241"/>
        <end position="252"/>
    </location>
</feature>
<feature type="transmembrane region" description="Helical" evidence="8">
    <location>
        <begin position="422"/>
        <end position="443"/>
    </location>
</feature>
<keyword evidence="6 8" id="KW-0472">Membrane</keyword>
<dbReference type="EMBL" id="JAWDJX010000021">
    <property type="protein sequence ID" value="KAK3052408.1"/>
    <property type="molecule type" value="Genomic_DNA"/>
</dbReference>
<evidence type="ECO:0000256" key="6">
    <source>
        <dbReference type="ARBA" id="ARBA00023136"/>
    </source>
</evidence>
<keyword evidence="4 8" id="KW-0812">Transmembrane</keyword>
<dbReference type="Pfam" id="PF02417">
    <property type="entry name" value="Chromate_transp"/>
    <property type="match status" value="2"/>
</dbReference>
<comment type="subcellular location">
    <subcellularLocation>
        <location evidence="1">Cell membrane</location>
        <topology evidence="1">Multi-pass membrane protein</topology>
    </subcellularLocation>
</comment>
<evidence type="ECO:0000256" key="5">
    <source>
        <dbReference type="ARBA" id="ARBA00022989"/>
    </source>
</evidence>
<dbReference type="PIRSF" id="PIRSF004810">
    <property type="entry name" value="ChrA"/>
    <property type="match status" value="1"/>
</dbReference>
<keyword evidence="10" id="KW-1185">Reference proteome</keyword>
<evidence type="ECO:0000256" key="1">
    <source>
        <dbReference type="ARBA" id="ARBA00004651"/>
    </source>
</evidence>
<feature type="compositionally biased region" description="Low complexity" evidence="7">
    <location>
        <begin position="260"/>
        <end position="276"/>
    </location>
</feature>
<dbReference type="GO" id="GO:0015109">
    <property type="term" value="F:chromate transmembrane transporter activity"/>
    <property type="evidence" value="ECO:0007669"/>
    <property type="project" value="InterPro"/>
</dbReference>
<organism evidence="9 10">
    <name type="scientific">Extremus antarcticus</name>
    <dbReference type="NCBI Taxonomy" id="702011"/>
    <lineage>
        <taxon>Eukaryota</taxon>
        <taxon>Fungi</taxon>
        <taxon>Dikarya</taxon>
        <taxon>Ascomycota</taxon>
        <taxon>Pezizomycotina</taxon>
        <taxon>Dothideomycetes</taxon>
        <taxon>Dothideomycetidae</taxon>
        <taxon>Mycosphaerellales</taxon>
        <taxon>Extremaceae</taxon>
        <taxon>Extremus</taxon>
    </lineage>
</organism>
<reference evidence="9" key="1">
    <citation type="submission" date="2023-04" db="EMBL/GenBank/DDBJ databases">
        <title>Black Yeasts Isolated from many extreme environments.</title>
        <authorList>
            <person name="Coleine C."/>
            <person name="Stajich J.E."/>
            <person name="Selbmann L."/>
        </authorList>
    </citation>
    <scope>NUCLEOTIDE SEQUENCE</scope>
    <source>
        <strain evidence="9">CCFEE 5312</strain>
    </source>
</reference>
<feature type="transmembrane region" description="Helical" evidence="8">
    <location>
        <begin position="137"/>
        <end position="159"/>
    </location>
</feature>
<feature type="transmembrane region" description="Helical" evidence="8">
    <location>
        <begin position="171"/>
        <end position="203"/>
    </location>
</feature>
<evidence type="ECO:0000256" key="3">
    <source>
        <dbReference type="ARBA" id="ARBA00022475"/>
    </source>
</evidence>
<accession>A0AAJ0DED9</accession>
<feature type="transmembrane region" description="Helical" evidence="8">
    <location>
        <begin position="385"/>
        <end position="410"/>
    </location>
</feature>
<evidence type="ECO:0000313" key="10">
    <source>
        <dbReference type="Proteomes" id="UP001271007"/>
    </source>
</evidence>
<evidence type="ECO:0000256" key="2">
    <source>
        <dbReference type="ARBA" id="ARBA00005262"/>
    </source>
</evidence>
<dbReference type="PANTHER" id="PTHR33567:SF3">
    <property type="entry name" value="CHROMATE ION TRANSPORTER (EUROFUNG)"/>
    <property type="match status" value="1"/>
</dbReference>
<feature type="region of interest" description="Disordered" evidence="7">
    <location>
        <begin position="241"/>
        <end position="276"/>
    </location>
</feature>
<evidence type="ECO:0000313" key="9">
    <source>
        <dbReference type="EMBL" id="KAK3052408.1"/>
    </source>
</evidence>
<dbReference type="GO" id="GO:0005886">
    <property type="term" value="C:plasma membrane"/>
    <property type="evidence" value="ECO:0007669"/>
    <property type="project" value="UniProtKB-SubCell"/>
</dbReference>
<feature type="transmembrane region" description="Helical" evidence="8">
    <location>
        <begin position="463"/>
        <end position="480"/>
    </location>
</feature>
<dbReference type="InterPro" id="IPR003370">
    <property type="entry name" value="Chromate_transpt"/>
</dbReference>
<keyword evidence="5 8" id="KW-1133">Transmembrane helix</keyword>
<evidence type="ECO:0000256" key="4">
    <source>
        <dbReference type="ARBA" id="ARBA00022692"/>
    </source>
</evidence>
<evidence type="ECO:0008006" key="11">
    <source>
        <dbReference type="Google" id="ProtNLM"/>
    </source>
</evidence>
<sequence length="502" mass="54262">MPSYVARLRSLLERGRKALLPSGEAISKVPILDMLAHNWYLGFTSFGGPAVHFQIFRRLFVEKYQWIDETVYQEMFALCQALSGPGSTKMLYAINVLHYGFWTGIAAFFVWCLPMAIAAFGLALGVEQIDKKLPGPVYALLSGLNSATVGIIALAAYQLSDKAITDTLSRILVFVSAAAGTLYNALWYFPLLMVGGGLATVIWDLKLLQRVYRATRPSRPRPATPQAQDAELRSFEQAEIQSSVRSRPNVQSHAPDRHSPISSPSPSSHSHPETHTSLTTSWKLGAAIIAAFLASFAIVMTCRGIYGGSNRGFDVFANLYLAGTIIFGGGPVVIPLLREYIVAPGWVSPRDFLLGLAITQAFPGPNFNFAVYLGALSVSGSSIPAVFGALIGLVAIFTPGLWLHLGFMGLWMTVRKVPAVRACLRGIHAAAVGLVFTAVYRLFETGFLDSEVQNGGSLSRDPWWVVIIALSFVGGLHFKLTPPLAILLGAALGLVKYGVDTA</sequence>
<feature type="transmembrane region" description="Helical" evidence="8">
    <location>
        <begin position="318"/>
        <end position="340"/>
    </location>
</feature>
<feature type="transmembrane region" description="Helical" evidence="8">
    <location>
        <begin position="284"/>
        <end position="306"/>
    </location>
</feature>
<dbReference type="AlphaFoldDB" id="A0AAJ0DED9"/>
<dbReference type="Proteomes" id="UP001271007">
    <property type="component" value="Unassembled WGS sequence"/>
</dbReference>
<evidence type="ECO:0000256" key="7">
    <source>
        <dbReference type="SAM" id="MobiDB-lite"/>
    </source>
</evidence>
<comment type="similarity">
    <text evidence="2">Belongs to the chromate ion transporter (CHR) (TC 2.A.51) family.</text>
</comment>
<evidence type="ECO:0000256" key="8">
    <source>
        <dbReference type="SAM" id="Phobius"/>
    </source>
</evidence>
<protein>
    <recommendedName>
        <fullName evidence="11">Chromate transporter</fullName>
    </recommendedName>
</protein>
<name>A0AAJ0DED9_9PEZI</name>
<dbReference type="InterPro" id="IPR014047">
    <property type="entry name" value="Chr_Tranpt_l_chain"/>
</dbReference>
<dbReference type="PANTHER" id="PTHR33567">
    <property type="entry name" value="CHROMATE ION TRANSPORTER (EUROFUNG)"/>
    <property type="match status" value="1"/>
</dbReference>
<feature type="transmembrane region" description="Helical" evidence="8">
    <location>
        <begin position="99"/>
        <end position="125"/>
    </location>
</feature>
<proteinExistence type="inferred from homology"/>
<keyword evidence="3" id="KW-1003">Cell membrane</keyword>
<comment type="caution">
    <text evidence="9">The sequence shown here is derived from an EMBL/GenBank/DDBJ whole genome shotgun (WGS) entry which is preliminary data.</text>
</comment>